<keyword evidence="1" id="KW-0812">Transmembrane</keyword>
<dbReference type="AlphaFoldDB" id="A0A1W2C5M3"/>
<accession>A0A1W2C5M3</accession>
<evidence type="ECO:0000313" key="3">
    <source>
        <dbReference type="Proteomes" id="UP000192393"/>
    </source>
</evidence>
<protein>
    <submittedName>
        <fullName evidence="2">Uncharacterized protein</fullName>
    </submittedName>
</protein>
<dbReference type="OrthoDB" id="713837at2"/>
<name>A0A1W2C5M3_9FLAO</name>
<dbReference type="Proteomes" id="UP000192393">
    <property type="component" value="Unassembled WGS sequence"/>
</dbReference>
<evidence type="ECO:0000313" key="2">
    <source>
        <dbReference type="EMBL" id="SMC80172.1"/>
    </source>
</evidence>
<dbReference type="RefSeq" id="WP_084018010.1">
    <property type="nucleotide sequence ID" value="NZ_FWXS01000008.1"/>
</dbReference>
<keyword evidence="1" id="KW-1133">Transmembrane helix</keyword>
<reference evidence="2 3" key="1">
    <citation type="submission" date="2017-04" db="EMBL/GenBank/DDBJ databases">
        <authorList>
            <person name="Afonso C.L."/>
            <person name="Miller P.J."/>
            <person name="Scott M.A."/>
            <person name="Spackman E."/>
            <person name="Goraichik I."/>
            <person name="Dimitrov K.M."/>
            <person name="Suarez D.L."/>
            <person name="Swayne D.E."/>
        </authorList>
    </citation>
    <scope>NUCLEOTIDE SEQUENCE [LARGE SCALE GENOMIC DNA]</scope>
    <source>
        <strain evidence="2 3">CGMCC 1.12708</strain>
    </source>
</reference>
<evidence type="ECO:0000256" key="1">
    <source>
        <dbReference type="SAM" id="Phobius"/>
    </source>
</evidence>
<sequence>MKKKIKNYTIHFIKEIIPVIAGILIALFIDNWNSERKDKTYIYQVFSTIDSELKDSKEDIKAIIPQQESLIDSLEFYTNHKEVTVMDVVMISKGIYIPQIKMSAWKSVSNNKIDLIDYQKITSLTNIEELKEILDDKSKFLMSFLYSNIHDTDKNTKQTLKMIIMDIMQTEKTLQQSIELFEEK</sequence>
<keyword evidence="1" id="KW-0472">Membrane</keyword>
<organism evidence="2 3">
    <name type="scientific">Moheibacter sediminis</name>
    <dbReference type="NCBI Taxonomy" id="1434700"/>
    <lineage>
        <taxon>Bacteria</taxon>
        <taxon>Pseudomonadati</taxon>
        <taxon>Bacteroidota</taxon>
        <taxon>Flavobacteriia</taxon>
        <taxon>Flavobacteriales</taxon>
        <taxon>Weeksellaceae</taxon>
        <taxon>Moheibacter</taxon>
    </lineage>
</organism>
<feature type="transmembrane region" description="Helical" evidence="1">
    <location>
        <begin position="12"/>
        <end position="29"/>
    </location>
</feature>
<keyword evidence="3" id="KW-1185">Reference proteome</keyword>
<gene>
    <name evidence="2" type="ORF">SAMN06296427_108137</name>
</gene>
<dbReference type="STRING" id="1434700.SAMN06296427_108137"/>
<proteinExistence type="predicted"/>
<dbReference type="EMBL" id="FWXS01000008">
    <property type="protein sequence ID" value="SMC80172.1"/>
    <property type="molecule type" value="Genomic_DNA"/>
</dbReference>